<dbReference type="Gene3D" id="3.30.420.140">
    <property type="entry name" value="YqgF/RNase H-like domain"/>
    <property type="match status" value="1"/>
</dbReference>
<dbReference type="SUPFAM" id="SSF53098">
    <property type="entry name" value="Ribonuclease H-like"/>
    <property type="match status" value="1"/>
</dbReference>
<dbReference type="InterPro" id="IPR012337">
    <property type="entry name" value="RNaseH-like_sf"/>
</dbReference>
<dbReference type="EMBL" id="DSDK01000093">
    <property type="protein sequence ID" value="HDR50299.1"/>
    <property type="molecule type" value="Genomic_DNA"/>
</dbReference>
<evidence type="ECO:0000313" key="1">
    <source>
        <dbReference type="EMBL" id="HDR50299.1"/>
    </source>
</evidence>
<proteinExistence type="predicted"/>
<feature type="non-terminal residue" evidence="1">
    <location>
        <position position="24"/>
    </location>
</feature>
<dbReference type="GO" id="GO:0006139">
    <property type="term" value="P:nucleobase-containing compound metabolic process"/>
    <property type="evidence" value="ECO:0007669"/>
    <property type="project" value="InterPro"/>
</dbReference>
<comment type="caution">
    <text evidence="1">The sequence shown here is derived from an EMBL/GenBank/DDBJ whole genome shotgun (WGS) entry which is preliminary data.</text>
</comment>
<name>A0A831PI50_9BACT</name>
<dbReference type="AlphaFoldDB" id="A0A831PI50"/>
<dbReference type="Proteomes" id="UP000886047">
    <property type="component" value="Unassembled WGS sequence"/>
</dbReference>
<accession>A0A831PI50</accession>
<protein>
    <submittedName>
        <fullName evidence="1">Holliday junction resolvase RuvX</fullName>
    </submittedName>
</protein>
<sequence length="24" mass="2615">MGRILAVDYGKKRVGLAVSDPQQI</sequence>
<gene>
    <name evidence="1" type="ORF">ENN90_01575</name>
</gene>
<organism evidence="1">
    <name type="scientific">Mariniphaga anaerophila</name>
    <dbReference type="NCBI Taxonomy" id="1484053"/>
    <lineage>
        <taxon>Bacteria</taxon>
        <taxon>Pseudomonadati</taxon>
        <taxon>Bacteroidota</taxon>
        <taxon>Bacteroidia</taxon>
        <taxon>Marinilabiliales</taxon>
        <taxon>Prolixibacteraceae</taxon>
        <taxon>Mariniphaga</taxon>
    </lineage>
</organism>
<dbReference type="InterPro" id="IPR037027">
    <property type="entry name" value="YqgF/RNaseH-like_dom_sf"/>
</dbReference>
<reference evidence="1" key="1">
    <citation type="journal article" date="2020" name="mSystems">
        <title>Genome- and Community-Level Interaction Insights into Carbon Utilization and Element Cycling Functions of Hydrothermarchaeota in Hydrothermal Sediment.</title>
        <authorList>
            <person name="Zhou Z."/>
            <person name="Liu Y."/>
            <person name="Xu W."/>
            <person name="Pan J."/>
            <person name="Luo Z.H."/>
            <person name="Li M."/>
        </authorList>
    </citation>
    <scope>NUCLEOTIDE SEQUENCE [LARGE SCALE GENOMIC DNA]</scope>
    <source>
        <strain evidence="1">SpSt-1217</strain>
    </source>
</reference>